<sequence>MNTTPVNQAANEAPIPPGLEPEATTCLPETLPKPQPPIGKAILTETHPNMYIEQFLNPLAGTPINDIIAPPLDLHAYIQSTGSLSDRKHFETLEILMTIGLTNKGRDRLLKSEMYMGRTPWPNCKKMLKDLDRLPHGPKWMMYEIEIREKNGGIRTEYLFGCNIIDLVRSLIGDTAFKDDLRYAPVRLWAAKDRKMRIYGEAWTGNWWWRMQMKLLDPSATIVPLIIATDRTRHSTMCGGQQAYPVYVTIGNLPKSIRRKVNRHAAILLGYLPVDDFKDVANLDERARLKNKLTHDAMAILMEPLKQAAKEGVVMTCADGRQRRVYPIPAAFEGDWPEQCAMASAEESGCPMCEQDYDHRAEYPNDAPHRNPNDTLAALRAYMESKDAGDLKPMGLKPWWPWWAGIPHFNFHTSIMPDLLHQLYQGMIKTHAIAWSKKVVGVSMVDKCFKGMPGMVGLRHFSKGISKVAQSQWTGRESKEMAKQLLPIVAGQQGANPNFVALIRSILDFTFRAHQSQMTEEDIEHLQQALNVFHTKKQVLVTVTIYKELERLNGIKKLHMLTHYSFTIREMGTPDGYNTESPEHLHIIYAKRGWRASNKVRPMEQMIRFIQRYEAIRIHRAYMDRYYGLLDRERIDGTVVYGEDEESLLEQGNTEHTGQEIDLDNEQGPEPSDNGEDEASSSGDEDEDEDTNERAWEASPTGQCIDLDPDWSVAIKPTLSHVAGHCLIQSYGAVDLVSRVNDWLEETIAAGLLPPLQFVTADHTFNVWHKVYLRHQPLVFDPDQPPRRDTVRAKPAPPVREGSKRDAPPGTFDTVLFLARPDETGIFWYRAGRVRAIFSLPPHLRDSYPDPLVYLDLFAPFPKSLAISHGMYTTTHDEYRGTRRTLVIPVAWLVSACHLAPVFGQSPQGFPFERHDLLSVSKQFFFNHYSNHFIFGLVEHWRRAGAKADQAKVARLRDIAEEAARAKAARAKAARARLVRARTELQKGTGNTQ</sequence>
<dbReference type="Pfam" id="PF18759">
    <property type="entry name" value="Plavaka"/>
    <property type="match status" value="1"/>
</dbReference>
<dbReference type="OrthoDB" id="3199698at2759"/>
<evidence type="ECO:0000313" key="3">
    <source>
        <dbReference type="Proteomes" id="UP000030108"/>
    </source>
</evidence>
<dbReference type="InterPro" id="IPR041078">
    <property type="entry name" value="Plavaka"/>
</dbReference>
<reference evidence="3" key="1">
    <citation type="journal article" date="2014" name="Genome Announc.">
        <title>Draft genome sequence of the plant-pathogenic soil fungus Rhizoctonia solani anastomosis group 3 strain Rhs1AP.</title>
        <authorList>
            <person name="Cubeta M.A."/>
            <person name="Thomas E."/>
            <person name="Dean R.A."/>
            <person name="Jabaji S."/>
            <person name="Neate S.M."/>
            <person name="Tavantzis S."/>
            <person name="Toda T."/>
            <person name="Vilgalys R."/>
            <person name="Bharathan N."/>
            <person name="Fedorova-Abrams N."/>
            <person name="Pakala S.B."/>
            <person name="Pakala S.M."/>
            <person name="Zafar N."/>
            <person name="Joardar V."/>
            <person name="Losada L."/>
            <person name="Nierman W.C."/>
        </authorList>
    </citation>
    <scope>NUCLEOTIDE SEQUENCE [LARGE SCALE GENOMIC DNA]</scope>
    <source>
        <strain evidence="3">AG-3</strain>
    </source>
</reference>
<gene>
    <name evidence="2" type="ORF">RSOL_181130</name>
</gene>
<feature type="compositionally biased region" description="Polar residues" evidence="1">
    <location>
        <begin position="1"/>
        <end position="10"/>
    </location>
</feature>
<comment type="caution">
    <text evidence="2">The sequence shown here is derived from an EMBL/GenBank/DDBJ whole genome shotgun (WGS) entry which is preliminary data.</text>
</comment>
<feature type="region of interest" description="Disordered" evidence="1">
    <location>
        <begin position="783"/>
        <end position="808"/>
    </location>
</feature>
<protein>
    <recommendedName>
        <fullName evidence="4">Transposase family Tnp2 protein</fullName>
    </recommendedName>
</protein>
<feature type="region of interest" description="Disordered" evidence="1">
    <location>
        <begin position="1"/>
        <end position="21"/>
    </location>
</feature>
<evidence type="ECO:0000313" key="2">
    <source>
        <dbReference type="EMBL" id="EUC56496.1"/>
    </source>
</evidence>
<evidence type="ECO:0008006" key="4">
    <source>
        <dbReference type="Google" id="ProtNLM"/>
    </source>
</evidence>
<proteinExistence type="predicted"/>
<accession>X8J5I3</accession>
<feature type="region of interest" description="Disordered" evidence="1">
    <location>
        <begin position="646"/>
        <end position="703"/>
    </location>
</feature>
<organism evidence="2 3">
    <name type="scientific">Rhizoctonia solani AG-3 Rhs1AP</name>
    <dbReference type="NCBI Taxonomy" id="1086054"/>
    <lineage>
        <taxon>Eukaryota</taxon>
        <taxon>Fungi</taxon>
        <taxon>Dikarya</taxon>
        <taxon>Basidiomycota</taxon>
        <taxon>Agaricomycotina</taxon>
        <taxon>Agaricomycetes</taxon>
        <taxon>Cantharellales</taxon>
        <taxon>Ceratobasidiaceae</taxon>
        <taxon>Rhizoctonia</taxon>
    </lineage>
</organism>
<feature type="compositionally biased region" description="Acidic residues" evidence="1">
    <location>
        <begin position="661"/>
        <end position="691"/>
    </location>
</feature>
<dbReference type="AlphaFoldDB" id="X8J5I3"/>
<name>X8J5I3_9AGAM</name>
<evidence type="ECO:0000256" key="1">
    <source>
        <dbReference type="SAM" id="MobiDB-lite"/>
    </source>
</evidence>
<dbReference type="Proteomes" id="UP000030108">
    <property type="component" value="Unassembled WGS sequence"/>
</dbReference>
<dbReference type="EMBL" id="JATN01000322">
    <property type="protein sequence ID" value="EUC56496.1"/>
    <property type="molecule type" value="Genomic_DNA"/>
</dbReference>